<dbReference type="RefSeq" id="WP_136457578.1">
    <property type="nucleotide sequence ID" value="NZ_SRSF01000002.1"/>
</dbReference>
<organism evidence="1 2">
    <name type="scientific">Neolewinella litorea</name>
    <dbReference type="NCBI Taxonomy" id="2562452"/>
    <lineage>
        <taxon>Bacteria</taxon>
        <taxon>Pseudomonadati</taxon>
        <taxon>Bacteroidota</taxon>
        <taxon>Saprospiria</taxon>
        <taxon>Saprospirales</taxon>
        <taxon>Lewinellaceae</taxon>
        <taxon>Neolewinella</taxon>
    </lineage>
</organism>
<dbReference type="Pfam" id="PF11964">
    <property type="entry name" value="SpoIIAA-like"/>
    <property type="match status" value="2"/>
</dbReference>
<keyword evidence="2" id="KW-1185">Reference proteome</keyword>
<evidence type="ECO:0000313" key="2">
    <source>
        <dbReference type="Proteomes" id="UP000308528"/>
    </source>
</evidence>
<proteinExistence type="predicted"/>
<dbReference type="SUPFAM" id="SSF52091">
    <property type="entry name" value="SpoIIaa-like"/>
    <property type="match status" value="2"/>
</dbReference>
<comment type="caution">
    <text evidence="1">The sequence shown here is derived from an EMBL/GenBank/DDBJ whole genome shotgun (WGS) entry which is preliminary data.</text>
</comment>
<dbReference type="InterPro" id="IPR021866">
    <property type="entry name" value="SpoIIAA-like"/>
</dbReference>
<dbReference type="InterPro" id="IPR038396">
    <property type="entry name" value="SpoIIAA-like_sf"/>
</dbReference>
<dbReference type="Proteomes" id="UP000308528">
    <property type="component" value="Unassembled WGS sequence"/>
</dbReference>
<sequence>MVTIFPLSQDNMLGFTLDGEVDDEGMRKLLMAVEAKVITHGKLRLLGNIKNVSGFASYQSFWNTIKTKKELLDKVEKYAILTDHGWLSTLSEGIDWLAPHMEVKTFRLNEGEVAHQWLRLDREEPSKVEAVKEIDLGDPRLLGLAIVGKLTTADYDRINLLVEEKVKHYGKARILLEVISTDGINARTLWEDLKTSLRLYKDLERVAIIGDQTWLKTSVKLSDLLTPGLDLAAFSTVERKRAIAWLD</sequence>
<reference evidence="1 2" key="1">
    <citation type="submission" date="2019-04" db="EMBL/GenBank/DDBJ databases">
        <title>Lewinella litorea sp. nov., isolated from a marine sand.</title>
        <authorList>
            <person name="Yoon J.-H."/>
        </authorList>
    </citation>
    <scope>NUCLEOTIDE SEQUENCE [LARGE SCALE GENOMIC DNA]</scope>
    <source>
        <strain evidence="1 2">HSMS-39</strain>
    </source>
</reference>
<name>A0A4S4NKH5_9BACT</name>
<dbReference type="OrthoDB" id="1447828at2"/>
<dbReference type="EMBL" id="SRSF01000002">
    <property type="protein sequence ID" value="THH40376.1"/>
    <property type="molecule type" value="Genomic_DNA"/>
</dbReference>
<evidence type="ECO:0000313" key="1">
    <source>
        <dbReference type="EMBL" id="THH40376.1"/>
    </source>
</evidence>
<accession>A0A4S4NKH5</accession>
<dbReference type="Gene3D" id="3.40.50.10600">
    <property type="entry name" value="SpoIIaa-like domains"/>
    <property type="match status" value="2"/>
</dbReference>
<dbReference type="InterPro" id="IPR036513">
    <property type="entry name" value="STAS_dom_sf"/>
</dbReference>
<gene>
    <name evidence="1" type="ORF">E4021_06475</name>
</gene>
<protein>
    <submittedName>
        <fullName evidence="1">STAS/SEC14 domain-containing protein</fullName>
    </submittedName>
</protein>
<dbReference type="AlphaFoldDB" id="A0A4S4NKH5"/>